<reference evidence="1" key="2">
    <citation type="submission" date="2020-09" db="EMBL/GenBank/DDBJ databases">
        <authorList>
            <person name="Sun Q."/>
            <person name="Zhou Y."/>
        </authorList>
    </citation>
    <scope>NUCLEOTIDE SEQUENCE</scope>
    <source>
        <strain evidence="1">CGMCC 1.12919</strain>
    </source>
</reference>
<dbReference type="Proteomes" id="UP000637002">
    <property type="component" value="Unassembled WGS sequence"/>
</dbReference>
<proteinExistence type="predicted"/>
<keyword evidence="2" id="KW-1185">Reference proteome</keyword>
<evidence type="ECO:0000313" key="1">
    <source>
        <dbReference type="EMBL" id="GGC61611.1"/>
    </source>
</evidence>
<dbReference type="EMBL" id="BMGG01000003">
    <property type="protein sequence ID" value="GGC61611.1"/>
    <property type="molecule type" value="Genomic_DNA"/>
</dbReference>
<dbReference type="AlphaFoldDB" id="A0A916U7Q4"/>
<name>A0A916U7Q4_9HYPH</name>
<sequence>MRRLDQPRERVRSVPPPSESKLAPLFGRADLVDAFAIRLPPRATSDIEALARAVLSHPPRWLRGLMGVRDATMGALGVKTSSQIGRQARRQGKAQIDFFPVLMRLDDELVVGEDDRHLDFRASILRRPERGGAPAELVAITVVHCHNRLGRLYLATIEPFHVQVVRSNLQRAADRGWPLT</sequence>
<dbReference type="Pfam" id="PF11066">
    <property type="entry name" value="DUF2867"/>
    <property type="match status" value="1"/>
</dbReference>
<protein>
    <recommendedName>
        <fullName evidence="3">DUF2867 domain-containing protein</fullName>
    </recommendedName>
</protein>
<gene>
    <name evidence="1" type="ORF">GCM10010994_20290</name>
</gene>
<evidence type="ECO:0008006" key="3">
    <source>
        <dbReference type="Google" id="ProtNLM"/>
    </source>
</evidence>
<comment type="caution">
    <text evidence="1">The sequence shown here is derived from an EMBL/GenBank/DDBJ whole genome shotgun (WGS) entry which is preliminary data.</text>
</comment>
<accession>A0A916U7Q4</accession>
<organism evidence="1 2">
    <name type="scientific">Chelatococcus reniformis</name>
    <dbReference type="NCBI Taxonomy" id="1494448"/>
    <lineage>
        <taxon>Bacteria</taxon>
        <taxon>Pseudomonadati</taxon>
        <taxon>Pseudomonadota</taxon>
        <taxon>Alphaproteobacteria</taxon>
        <taxon>Hyphomicrobiales</taxon>
        <taxon>Chelatococcaceae</taxon>
        <taxon>Chelatococcus</taxon>
    </lineage>
</organism>
<evidence type="ECO:0000313" key="2">
    <source>
        <dbReference type="Proteomes" id="UP000637002"/>
    </source>
</evidence>
<dbReference type="InterPro" id="IPR021295">
    <property type="entry name" value="DUF2867"/>
</dbReference>
<reference evidence="1" key="1">
    <citation type="journal article" date="2014" name="Int. J. Syst. Evol. Microbiol.">
        <title>Complete genome sequence of Corynebacterium casei LMG S-19264T (=DSM 44701T), isolated from a smear-ripened cheese.</title>
        <authorList>
            <consortium name="US DOE Joint Genome Institute (JGI-PGF)"/>
            <person name="Walter F."/>
            <person name="Albersmeier A."/>
            <person name="Kalinowski J."/>
            <person name="Ruckert C."/>
        </authorList>
    </citation>
    <scope>NUCLEOTIDE SEQUENCE</scope>
    <source>
        <strain evidence="1">CGMCC 1.12919</strain>
    </source>
</reference>